<dbReference type="PANTHER" id="PTHR11135">
    <property type="entry name" value="HISTONE ACETYLTRANSFERASE-RELATED"/>
    <property type="match status" value="1"/>
</dbReference>
<organism evidence="8">
    <name type="scientific">bioreactor metagenome</name>
    <dbReference type="NCBI Taxonomy" id="1076179"/>
    <lineage>
        <taxon>unclassified sequences</taxon>
        <taxon>metagenomes</taxon>
        <taxon>ecological metagenomes</taxon>
    </lineage>
</organism>
<dbReference type="SFLD" id="SFLDG01086">
    <property type="entry name" value="elongater_protein-like"/>
    <property type="match status" value="1"/>
</dbReference>
<dbReference type="SFLD" id="SFLDG01082">
    <property type="entry name" value="B12-binding_domain_containing"/>
    <property type="match status" value="1"/>
</dbReference>
<evidence type="ECO:0000259" key="7">
    <source>
        <dbReference type="PROSITE" id="PS51918"/>
    </source>
</evidence>
<dbReference type="GO" id="GO:0003824">
    <property type="term" value="F:catalytic activity"/>
    <property type="evidence" value="ECO:0007669"/>
    <property type="project" value="InterPro"/>
</dbReference>
<feature type="domain" description="Radical SAM core" evidence="7">
    <location>
        <begin position="1"/>
        <end position="234"/>
    </location>
</feature>
<evidence type="ECO:0000256" key="5">
    <source>
        <dbReference type="ARBA" id="ARBA00023004"/>
    </source>
</evidence>
<dbReference type="InterPro" id="IPR032432">
    <property type="entry name" value="Radical_SAM_C"/>
</dbReference>
<protein>
    <recommendedName>
        <fullName evidence="7">Radical SAM core domain-containing protein</fullName>
    </recommendedName>
</protein>
<dbReference type="InterPro" id="IPR006638">
    <property type="entry name" value="Elp3/MiaA/NifB-like_rSAM"/>
</dbReference>
<evidence type="ECO:0000256" key="2">
    <source>
        <dbReference type="ARBA" id="ARBA00022485"/>
    </source>
</evidence>
<evidence type="ECO:0000256" key="4">
    <source>
        <dbReference type="ARBA" id="ARBA00022723"/>
    </source>
</evidence>
<dbReference type="InterPro" id="IPR039661">
    <property type="entry name" value="ELP3"/>
</dbReference>
<proteinExistence type="predicted"/>
<sequence length="337" mass="37177">MGKIIPVFIPHAGCPHQCVFCNQRTISGQKDSGINAARAQIEKYAAWTKLSAENELAFYGGSFTALPFAFQEELLELAGKYRTKGLIGKIRVSTRPDYINRTALALLKQYGVKTVELGAQSLDDRVLAKAERGHTGTQVTEAVELLKAEGFIVGLQFMVGLPGQDWDSLRDTLKQAIALKPAIARIYPLLVVQGTALAESYAEGKYRPLTLDEAVEQTFYLYQGLTENGIKVIRMGLQPDAELCEEGNILAGPFHPSFGELVKSYGYKIAIKKQIDALPSGKYEMTIVHPAKLASIIRGMHKANLKFWEAEGKVKVKFAEGDKFNIIIICHTDKNTI</sequence>
<comment type="caution">
    <text evidence="8">The sequence shown here is derived from an EMBL/GenBank/DDBJ whole genome shotgun (WGS) entry which is preliminary data.</text>
</comment>
<keyword evidence="6" id="KW-0411">Iron-sulfur</keyword>
<evidence type="ECO:0000256" key="1">
    <source>
        <dbReference type="ARBA" id="ARBA00001966"/>
    </source>
</evidence>
<accession>A0A644VVC1</accession>
<dbReference type="PANTHER" id="PTHR11135:SF0">
    <property type="entry name" value="ELONGATOR COMPLEX PROTEIN 3"/>
    <property type="match status" value="1"/>
</dbReference>
<keyword evidence="4" id="KW-0479">Metal-binding</keyword>
<dbReference type="PROSITE" id="PS51918">
    <property type="entry name" value="RADICAL_SAM"/>
    <property type="match status" value="1"/>
</dbReference>
<keyword evidence="5" id="KW-0408">Iron</keyword>
<evidence type="ECO:0000313" key="8">
    <source>
        <dbReference type="EMBL" id="MPL95217.1"/>
    </source>
</evidence>
<evidence type="ECO:0000256" key="3">
    <source>
        <dbReference type="ARBA" id="ARBA00022691"/>
    </source>
</evidence>
<keyword evidence="2" id="KW-0004">4Fe-4S</keyword>
<dbReference type="SMART" id="SM00729">
    <property type="entry name" value="Elp3"/>
    <property type="match status" value="1"/>
</dbReference>
<keyword evidence="3" id="KW-0949">S-adenosyl-L-methionine</keyword>
<dbReference type="InterPro" id="IPR007197">
    <property type="entry name" value="rSAM"/>
</dbReference>
<dbReference type="Gene3D" id="3.80.30.20">
    <property type="entry name" value="tm_1862 like domain"/>
    <property type="match status" value="1"/>
</dbReference>
<evidence type="ECO:0000256" key="6">
    <source>
        <dbReference type="ARBA" id="ARBA00023014"/>
    </source>
</evidence>
<dbReference type="GO" id="GO:0051539">
    <property type="term" value="F:4 iron, 4 sulfur cluster binding"/>
    <property type="evidence" value="ECO:0007669"/>
    <property type="project" value="UniProtKB-KW"/>
</dbReference>
<dbReference type="InterPro" id="IPR023404">
    <property type="entry name" value="rSAM_horseshoe"/>
</dbReference>
<dbReference type="GO" id="GO:0002926">
    <property type="term" value="P:tRNA wobble base 5-methoxycarbonylmethyl-2-thiouridinylation"/>
    <property type="evidence" value="ECO:0007669"/>
    <property type="project" value="TreeGrafter"/>
</dbReference>
<dbReference type="Pfam" id="PF04055">
    <property type="entry name" value="Radical_SAM"/>
    <property type="match status" value="1"/>
</dbReference>
<dbReference type="Pfam" id="PF16199">
    <property type="entry name" value="Radical_SAM_C"/>
    <property type="match status" value="1"/>
</dbReference>
<dbReference type="AlphaFoldDB" id="A0A644VVC1"/>
<dbReference type="GO" id="GO:0005737">
    <property type="term" value="C:cytoplasm"/>
    <property type="evidence" value="ECO:0007669"/>
    <property type="project" value="TreeGrafter"/>
</dbReference>
<dbReference type="CDD" id="cd01335">
    <property type="entry name" value="Radical_SAM"/>
    <property type="match status" value="1"/>
</dbReference>
<dbReference type="SFLD" id="SFLDS00029">
    <property type="entry name" value="Radical_SAM"/>
    <property type="match status" value="1"/>
</dbReference>
<dbReference type="SUPFAM" id="SSF102114">
    <property type="entry name" value="Radical SAM enzymes"/>
    <property type="match status" value="1"/>
</dbReference>
<comment type="cofactor">
    <cofactor evidence="1">
        <name>[4Fe-4S] cluster</name>
        <dbReference type="ChEBI" id="CHEBI:49883"/>
    </cofactor>
</comment>
<dbReference type="EMBL" id="VSSQ01000459">
    <property type="protein sequence ID" value="MPL95217.1"/>
    <property type="molecule type" value="Genomic_DNA"/>
</dbReference>
<dbReference type="InterPro" id="IPR058240">
    <property type="entry name" value="rSAM_sf"/>
</dbReference>
<reference evidence="8" key="1">
    <citation type="submission" date="2019-08" db="EMBL/GenBank/DDBJ databases">
        <authorList>
            <person name="Kucharzyk K."/>
            <person name="Murdoch R.W."/>
            <person name="Higgins S."/>
            <person name="Loffler F."/>
        </authorList>
    </citation>
    <scope>NUCLEOTIDE SEQUENCE</scope>
</reference>
<dbReference type="GO" id="GO:0046872">
    <property type="term" value="F:metal ion binding"/>
    <property type="evidence" value="ECO:0007669"/>
    <property type="project" value="UniProtKB-KW"/>
</dbReference>
<gene>
    <name evidence="8" type="ORF">SDC9_41386</name>
</gene>
<name>A0A644VVC1_9ZZZZ</name>